<organism evidence="1 2">
    <name type="scientific">Favolaschia claudopus</name>
    <dbReference type="NCBI Taxonomy" id="2862362"/>
    <lineage>
        <taxon>Eukaryota</taxon>
        <taxon>Fungi</taxon>
        <taxon>Dikarya</taxon>
        <taxon>Basidiomycota</taxon>
        <taxon>Agaricomycotina</taxon>
        <taxon>Agaricomycetes</taxon>
        <taxon>Agaricomycetidae</taxon>
        <taxon>Agaricales</taxon>
        <taxon>Marasmiineae</taxon>
        <taxon>Mycenaceae</taxon>
        <taxon>Favolaschia</taxon>
    </lineage>
</organism>
<protein>
    <submittedName>
        <fullName evidence="1">Uncharacterized protein</fullName>
    </submittedName>
</protein>
<evidence type="ECO:0000313" key="2">
    <source>
        <dbReference type="Proteomes" id="UP001362999"/>
    </source>
</evidence>
<dbReference type="Proteomes" id="UP001362999">
    <property type="component" value="Unassembled WGS sequence"/>
</dbReference>
<proteinExistence type="predicted"/>
<accession>A0AAW0AFJ5</accession>
<evidence type="ECO:0000313" key="1">
    <source>
        <dbReference type="EMBL" id="KAK7007820.1"/>
    </source>
</evidence>
<sequence>MVRAEGAVRPSETGTLFVLVTIKPSSINPFRHFAPPPSLQLPFAFPTTIPATTAHRLSDRSALYAAPLSGLSSPSVPPQFDRLLRYPISAAWLQNSWLALWLL</sequence>
<name>A0AAW0AFJ5_9AGAR</name>
<comment type="caution">
    <text evidence="1">The sequence shown here is derived from an EMBL/GenBank/DDBJ whole genome shotgun (WGS) entry which is preliminary data.</text>
</comment>
<keyword evidence="2" id="KW-1185">Reference proteome</keyword>
<reference evidence="1 2" key="1">
    <citation type="journal article" date="2024" name="J Genomics">
        <title>Draft genome sequencing and assembly of Favolaschia claudopus CIRM-BRFM 2984 isolated from oak limbs.</title>
        <authorList>
            <person name="Navarro D."/>
            <person name="Drula E."/>
            <person name="Chaduli D."/>
            <person name="Cazenave R."/>
            <person name="Ahrendt S."/>
            <person name="Wang J."/>
            <person name="Lipzen A."/>
            <person name="Daum C."/>
            <person name="Barry K."/>
            <person name="Grigoriev I.V."/>
            <person name="Favel A."/>
            <person name="Rosso M.N."/>
            <person name="Martin F."/>
        </authorList>
    </citation>
    <scope>NUCLEOTIDE SEQUENCE [LARGE SCALE GENOMIC DNA]</scope>
    <source>
        <strain evidence="1 2">CIRM-BRFM 2984</strain>
    </source>
</reference>
<gene>
    <name evidence="1" type="ORF">R3P38DRAFT_3211467</name>
</gene>
<dbReference type="EMBL" id="JAWWNJ010000069">
    <property type="protein sequence ID" value="KAK7007820.1"/>
    <property type="molecule type" value="Genomic_DNA"/>
</dbReference>
<dbReference type="AlphaFoldDB" id="A0AAW0AFJ5"/>